<protein>
    <submittedName>
        <fullName evidence="1">Uncharacterized protein</fullName>
    </submittedName>
</protein>
<sequence length="209" mass="24315">MEKSETTELEWNGRIYRFVRLARKDTQPVMEKLRDLAEKQDEVKISIGKGKVIGKGKKLPINLYEIPYNALKSYKTTHEIAPKKKLLKVLRNWYPKPQDRSLNSYLNEYLTKINETIGKKVEEQPSSQDSSIEEKHQCLVTDQDKDKVIRGLTEMWRSKIDTTTENIRKNVPLSNVQLGATIDVLEKERKIKKSFKNGKKCYNVVFGTI</sequence>
<name>X1K053_9ZZZZ</name>
<dbReference type="AlphaFoldDB" id="X1K053"/>
<evidence type="ECO:0000313" key="1">
    <source>
        <dbReference type="EMBL" id="GAH87045.1"/>
    </source>
</evidence>
<comment type="caution">
    <text evidence="1">The sequence shown here is derived from an EMBL/GenBank/DDBJ whole genome shotgun (WGS) entry which is preliminary data.</text>
</comment>
<accession>X1K053</accession>
<dbReference type="EMBL" id="BARU01038666">
    <property type="protein sequence ID" value="GAH87045.1"/>
    <property type="molecule type" value="Genomic_DNA"/>
</dbReference>
<organism evidence="1">
    <name type="scientific">marine sediment metagenome</name>
    <dbReference type="NCBI Taxonomy" id="412755"/>
    <lineage>
        <taxon>unclassified sequences</taxon>
        <taxon>metagenomes</taxon>
        <taxon>ecological metagenomes</taxon>
    </lineage>
</organism>
<gene>
    <name evidence="1" type="ORF">S03H2_60050</name>
</gene>
<reference evidence="1" key="1">
    <citation type="journal article" date="2014" name="Front. Microbiol.">
        <title>High frequency of phylogenetically diverse reductive dehalogenase-homologous genes in deep subseafloor sedimentary metagenomes.</title>
        <authorList>
            <person name="Kawai M."/>
            <person name="Futagami T."/>
            <person name="Toyoda A."/>
            <person name="Takaki Y."/>
            <person name="Nishi S."/>
            <person name="Hori S."/>
            <person name="Arai W."/>
            <person name="Tsubouchi T."/>
            <person name="Morono Y."/>
            <person name="Uchiyama I."/>
            <person name="Ito T."/>
            <person name="Fujiyama A."/>
            <person name="Inagaki F."/>
            <person name="Takami H."/>
        </authorList>
    </citation>
    <scope>NUCLEOTIDE SEQUENCE</scope>
    <source>
        <strain evidence="1">Expedition CK06-06</strain>
    </source>
</reference>
<proteinExistence type="predicted"/>